<dbReference type="STRING" id="240303.SAMN05421677_12332"/>
<dbReference type="InterPro" id="IPR053864">
    <property type="entry name" value="DUF6933"/>
</dbReference>
<evidence type="ECO:0000313" key="3">
    <source>
        <dbReference type="Proteomes" id="UP000198860"/>
    </source>
</evidence>
<dbReference type="Pfam" id="PF22016">
    <property type="entry name" value="DUF6933"/>
    <property type="match status" value="1"/>
</dbReference>
<evidence type="ECO:0000313" key="2">
    <source>
        <dbReference type="EMBL" id="SDP58680.1"/>
    </source>
</evidence>
<dbReference type="Proteomes" id="UP000198860">
    <property type="component" value="Unassembled WGS sequence"/>
</dbReference>
<sequence length="169" mass="19649">MFVIGATKKLQNEIDQPIENVEEYQNVPEIYQWHANVVTINRRKCLLLMNNATGLNLTLFGLRKQQFQHLDSVIKGSLKQLFQLLGVEKKVADQMLDAADEIVYTKTKSRKVLGMLNEIKFFSEDMAAGKAYEDIDAAEINQFNNKELVFSNLEHIKTYKEFIHYFEQQ</sequence>
<keyword evidence="3" id="KW-1185">Reference proteome</keyword>
<reference evidence="3" key="1">
    <citation type="submission" date="2016-10" db="EMBL/GenBank/DDBJ databases">
        <authorList>
            <person name="Varghese N."/>
            <person name="Submissions S."/>
        </authorList>
    </citation>
    <scope>NUCLEOTIDE SEQUENCE [LARGE SCALE GENOMIC DNA]</scope>
    <source>
        <strain evidence="3">CGMCC 1.3703</strain>
    </source>
</reference>
<dbReference type="OrthoDB" id="9801392at2"/>
<gene>
    <name evidence="2" type="ORF">SAMN05421677_12332</name>
</gene>
<protein>
    <recommendedName>
        <fullName evidence="1">DUF6933 domain-containing protein</fullName>
    </recommendedName>
</protein>
<dbReference type="EMBL" id="FNIZ01000023">
    <property type="protein sequence ID" value="SDP58680.1"/>
    <property type="molecule type" value="Genomic_DNA"/>
</dbReference>
<accession>A0A1H0TY29</accession>
<name>A0A1H0TY29_HALAD</name>
<organism evidence="2 3">
    <name type="scientific">Halobacillus aidingensis</name>
    <dbReference type="NCBI Taxonomy" id="240303"/>
    <lineage>
        <taxon>Bacteria</taxon>
        <taxon>Bacillati</taxon>
        <taxon>Bacillota</taxon>
        <taxon>Bacilli</taxon>
        <taxon>Bacillales</taxon>
        <taxon>Bacillaceae</taxon>
        <taxon>Halobacillus</taxon>
    </lineage>
</organism>
<proteinExistence type="predicted"/>
<feature type="domain" description="DUF6933" evidence="1">
    <location>
        <begin position="4"/>
        <end position="149"/>
    </location>
</feature>
<evidence type="ECO:0000259" key="1">
    <source>
        <dbReference type="Pfam" id="PF22016"/>
    </source>
</evidence>
<dbReference type="AlphaFoldDB" id="A0A1H0TY29"/>